<organism evidence="1 2">
    <name type="scientific">Eretmocerus hayati</name>
    <dbReference type="NCBI Taxonomy" id="131215"/>
    <lineage>
        <taxon>Eukaryota</taxon>
        <taxon>Metazoa</taxon>
        <taxon>Ecdysozoa</taxon>
        <taxon>Arthropoda</taxon>
        <taxon>Hexapoda</taxon>
        <taxon>Insecta</taxon>
        <taxon>Pterygota</taxon>
        <taxon>Neoptera</taxon>
        <taxon>Endopterygota</taxon>
        <taxon>Hymenoptera</taxon>
        <taxon>Apocrita</taxon>
        <taxon>Proctotrupomorpha</taxon>
        <taxon>Chalcidoidea</taxon>
        <taxon>Aphelinidae</taxon>
        <taxon>Aphelininae</taxon>
        <taxon>Eretmocerus</taxon>
    </lineage>
</organism>
<proteinExistence type="predicted"/>
<evidence type="ECO:0000313" key="2">
    <source>
        <dbReference type="Proteomes" id="UP001239111"/>
    </source>
</evidence>
<reference evidence="1" key="1">
    <citation type="submission" date="2023-04" db="EMBL/GenBank/DDBJ databases">
        <title>A chromosome-level genome assembly of the parasitoid wasp Eretmocerus hayati.</title>
        <authorList>
            <person name="Zhong Y."/>
            <person name="Liu S."/>
            <person name="Liu Y."/>
        </authorList>
    </citation>
    <scope>NUCLEOTIDE SEQUENCE</scope>
    <source>
        <strain evidence="1">ZJU_SS_LIU_2023</strain>
    </source>
</reference>
<evidence type="ECO:0000313" key="1">
    <source>
        <dbReference type="EMBL" id="KAJ8687053.1"/>
    </source>
</evidence>
<name>A0ACC2PU97_9HYME</name>
<dbReference type="Proteomes" id="UP001239111">
    <property type="component" value="Chromosome 1"/>
</dbReference>
<accession>A0ACC2PU97</accession>
<gene>
    <name evidence="1" type="ORF">QAD02_022847</name>
</gene>
<protein>
    <submittedName>
        <fullName evidence="1">Uncharacterized protein</fullName>
    </submittedName>
</protein>
<dbReference type="EMBL" id="CM056741">
    <property type="protein sequence ID" value="KAJ8687053.1"/>
    <property type="molecule type" value="Genomic_DNA"/>
</dbReference>
<sequence length="356" mass="40034">MADADAICRAICDDEDLPQEILDAYDEALHGTLPAKSQVLYEKAYSEFLHWLAQRNVESFGEKVLVAYFIHLSKSVGASTLWSKYSMIKKMLLVKKNVDISNYSNLVGWIKNKNVGYIRKQAKVFTPTHIRTFLSNASDQAYLHLKVAVIMGLCGATRREEQYNMMIKHVVDKGTYYVVTLYDTKSNNDRIFTVNEPYYQIVQKYIKLRPPNAKTESFFLTYRDGKCYNQAIGLNTIGSFPKQVAEYLQLDEPERYTGHSLRRTSTTILAGTGASMSTLKRHGVWKNPSCVEGYIEESEDVRQSICNQIVGAVDQAPSTSLSDQPSGPKQLKMSTGGNVVASNRAHQIVLNISLGK</sequence>
<comment type="caution">
    <text evidence="1">The sequence shown here is derived from an EMBL/GenBank/DDBJ whole genome shotgun (WGS) entry which is preliminary data.</text>
</comment>
<keyword evidence="2" id="KW-1185">Reference proteome</keyword>